<dbReference type="Gene3D" id="3.40.30.10">
    <property type="entry name" value="Glutaredoxin"/>
    <property type="match status" value="1"/>
</dbReference>
<dbReference type="PANTHER" id="PTHR43986">
    <property type="entry name" value="ELONGATION FACTOR 1-GAMMA"/>
    <property type="match status" value="1"/>
</dbReference>
<dbReference type="OrthoDB" id="249703at2759"/>
<dbReference type="PROSITE" id="PS50405">
    <property type="entry name" value="GST_CTER"/>
    <property type="match status" value="1"/>
</dbReference>
<dbReference type="InterPro" id="IPR004046">
    <property type="entry name" value="GST_C"/>
</dbReference>
<dbReference type="InterPro" id="IPR040079">
    <property type="entry name" value="Glutathione_S-Trfase"/>
</dbReference>
<protein>
    <recommendedName>
        <fullName evidence="2">GST C-terminal domain-containing protein</fullName>
    </recommendedName>
</protein>
<dbReference type="Gene3D" id="1.20.1050.10">
    <property type="match status" value="1"/>
</dbReference>
<dbReference type="SUPFAM" id="SSF47616">
    <property type="entry name" value="GST C-terminal domain-like"/>
    <property type="match status" value="1"/>
</dbReference>
<organism evidence="3 4">
    <name type="scientific">Maudiozyma exigua</name>
    <name type="common">Yeast</name>
    <name type="synonym">Kazachstania exigua</name>
    <dbReference type="NCBI Taxonomy" id="34358"/>
    <lineage>
        <taxon>Eukaryota</taxon>
        <taxon>Fungi</taxon>
        <taxon>Dikarya</taxon>
        <taxon>Ascomycota</taxon>
        <taxon>Saccharomycotina</taxon>
        <taxon>Saccharomycetes</taxon>
        <taxon>Saccharomycetales</taxon>
        <taxon>Saccharomycetaceae</taxon>
        <taxon>Maudiozyma</taxon>
    </lineage>
</organism>
<dbReference type="SUPFAM" id="SSF52833">
    <property type="entry name" value="Thioredoxin-like"/>
    <property type="match status" value="1"/>
</dbReference>
<dbReference type="GO" id="GO:0005737">
    <property type="term" value="C:cytoplasm"/>
    <property type="evidence" value="ECO:0007669"/>
    <property type="project" value="TreeGrafter"/>
</dbReference>
<gene>
    <name evidence="3" type="ORF">C6P45_004314</name>
</gene>
<dbReference type="InterPro" id="IPR036282">
    <property type="entry name" value="Glutathione-S-Trfase_C_sf"/>
</dbReference>
<dbReference type="SFLD" id="SFLDS00019">
    <property type="entry name" value="Glutathione_Transferase_(cytos"/>
    <property type="match status" value="1"/>
</dbReference>
<dbReference type="EMBL" id="PUHR01000056">
    <property type="protein sequence ID" value="KAG0668831.1"/>
    <property type="molecule type" value="Genomic_DNA"/>
</dbReference>
<proteinExistence type="inferred from homology"/>
<dbReference type="PANTHER" id="PTHR43986:SF1">
    <property type="entry name" value="ELONGATION FACTOR 1-GAMMA"/>
    <property type="match status" value="1"/>
</dbReference>
<accession>A0A9P6WB77</accession>
<comment type="caution">
    <text evidence="3">The sequence shown here is derived from an EMBL/GenBank/DDBJ whole genome shotgun (WGS) entry which is preliminary data.</text>
</comment>
<reference evidence="3 4" key="1">
    <citation type="submission" date="2020-11" db="EMBL/GenBank/DDBJ databases">
        <title>Kefir isolates.</title>
        <authorList>
            <person name="Marcisauskas S."/>
            <person name="Kim Y."/>
            <person name="Blasche S."/>
        </authorList>
    </citation>
    <scope>NUCLEOTIDE SEQUENCE [LARGE SCALE GENOMIC DNA]</scope>
    <source>
        <strain evidence="3 4">OG2</strain>
    </source>
</reference>
<evidence type="ECO:0000313" key="4">
    <source>
        <dbReference type="Proteomes" id="UP000750334"/>
    </source>
</evidence>
<keyword evidence="4" id="KW-1185">Reference proteome</keyword>
<dbReference type="Pfam" id="PF00043">
    <property type="entry name" value="GST_C"/>
    <property type="match status" value="1"/>
</dbReference>
<dbReference type="GO" id="GO:0005634">
    <property type="term" value="C:nucleus"/>
    <property type="evidence" value="ECO:0007669"/>
    <property type="project" value="TreeGrafter"/>
</dbReference>
<feature type="domain" description="GST C-terminal" evidence="2">
    <location>
        <begin position="97"/>
        <end position="223"/>
    </location>
</feature>
<name>A0A9P6WB77_MAUEX</name>
<dbReference type="InterPro" id="IPR050802">
    <property type="entry name" value="EF-GSTs"/>
</dbReference>
<dbReference type="Proteomes" id="UP000750334">
    <property type="component" value="Unassembled WGS sequence"/>
</dbReference>
<evidence type="ECO:0000313" key="3">
    <source>
        <dbReference type="EMBL" id="KAG0668831.1"/>
    </source>
</evidence>
<dbReference type="GO" id="GO:0006414">
    <property type="term" value="P:translational elongation"/>
    <property type="evidence" value="ECO:0007669"/>
    <property type="project" value="TreeGrafter"/>
</dbReference>
<dbReference type="InterPro" id="IPR004045">
    <property type="entry name" value="Glutathione_S-Trfase_N"/>
</dbReference>
<comment type="similarity">
    <text evidence="1">Belongs to the GST superfamily.</text>
</comment>
<dbReference type="InterPro" id="IPR036249">
    <property type="entry name" value="Thioredoxin-like_sf"/>
</dbReference>
<dbReference type="Pfam" id="PF02798">
    <property type="entry name" value="GST_N"/>
    <property type="match status" value="1"/>
</dbReference>
<dbReference type="InterPro" id="IPR010987">
    <property type="entry name" value="Glutathione-S-Trfase_C-like"/>
</dbReference>
<sequence>MISVNFQFQRNILYTHDIYIRTIVPECLIEYFKLDFDIIEIDNAPEQFCKDFPIRTVPSVKLNDGSKIFEQIAVNDYLVRSTGKEVEINKLLGSSDDLIRQTNIKSISSFSGSDLLNVLASYVKPYIGMTSYEKTNEENALKKLDVMYKFLEEKLTTAKYLTGNEITIADLVTATSFKLGFAFMYGKEWREEHKLLATWFDNVIHSKYLEFHFKDFKYPEVPKTL</sequence>
<evidence type="ECO:0000256" key="1">
    <source>
        <dbReference type="RuleBase" id="RU003494"/>
    </source>
</evidence>
<evidence type="ECO:0000259" key="2">
    <source>
        <dbReference type="PROSITE" id="PS50405"/>
    </source>
</evidence>
<dbReference type="AlphaFoldDB" id="A0A9P6WB77"/>